<evidence type="ECO:0000259" key="2">
    <source>
        <dbReference type="PROSITE" id="PS50853"/>
    </source>
</evidence>
<dbReference type="InterPro" id="IPR013320">
    <property type="entry name" value="ConA-like_dom_sf"/>
</dbReference>
<dbReference type="SUPFAM" id="SSF49899">
    <property type="entry name" value="Concanavalin A-like lectins/glucanases"/>
    <property type="match status" value="2"/>
</dbReference>
<feature type="signal peptide" evidence="1">
    <location>
        <begin position="1"/>
        <end position="20"/>
    </location>
</feature>
<feature type="chain" id="PRO_5010692844" description="Fibronectin type-III domain-containing protein" evidence="1">
    <location>
        <begin position="21"/>
        <end position="2019"/>
    </location>
</feature>
<evidence type="ECO:0000256" key="1">
    <source>
        <dbReference type="SAM" id="SignalP"/>
    </source>
</evidence>
<dbReference type="SUPFAM" id="SSF49265">
    <property type="entry name" value="Fibronectin type III"/>
    <property type="match status" value="2"/>
</dbReference>
<feature type="domain" description="Fibronectin type-III" evidence="2">
    <location>
        <begin position="976"/>
        <end position="1075"/>
    </location>
</feature>
<sequence>MNYLYYFLLLILTVSIPDMSAATSFPYSDNGDNLTHWQHSGTWGTTTQGCYSNYTCFTDSPDGATGNNADMALTLISPINLSSTVNPVLTFWHWYELEIDFDFAYVEISTDAQNWTQIYTANGISRQWQNVKIPLSSFKKPEVLIRFRVVSDKTFSGDGWWIDNIRIAEKPTPIMFLKGAVSTSDATAIDLTWTKNLDDNFLHYDIFRSIDDSFSSQVIAKRISDYNITTFTDTNLSPGTVYYYKIGVENTFNAQSSSKSISVSTGPGYFKYPFFDDASHINSKWSITGQWGLELLPAADSPYGITTSVWTDSPYEDYPESPDTRLQLTIDLRDALMPVLSFQQKYTFNSTSYADYGYVQVRVTGTSTWQNVYFSTGIQTAWARESIDLSNFVGNIVDIAFRVIWNNSQVHSLGWFLDDIRIDETPTPAITYPFMDDIESSASNDNWHTSSWQKVPVDNDSHFAFAYRSGGNVSGYIRATSELVLSGVMDLVNAEHPVLLLRHRYDFDDSGRIYISTSYGHPGTWEEVRSISYRQAEWWQQSVDFNKWAGLSNIRIKFVVSDYLHEQNDWTIDSITISEYPQAIELYPPTNIQEHTITLNWSQSTDDDFARYSIFRSETNNSNYLMLTEITTQHSNFYTDTKVPKPNTRYYYKIFVENIHGIKNTSNEIYVTSTSGITNNAYPLTDTMEQGDHFGNDLPWQLTDEIAHSGNYSWSDSPDGDYENDLDISLYTKINLKDATRPILSFWQRYNMEENADFGYVEISNYNASSFSRYYYVTGFSGESWEPVEMDISNYVNELIFIRFRFKSNDSVTFDGWNIDDLRIIDNTASAPFPFTDNFENMETIPTNWIVSNWELVNDDQYTGQSCISHKPMPSDASYVNSDLGLRGSLDFTNAINPCVAFWSRSHTNKVSLLISINGGKNWQEVWYNRSQSDWQFIQVDLSSFMGNSDIALKFKNHGSSAYDVWYIDDLRIDDAPQAITLYDPSNITEQSITLSWNQNTDDDFSHYEIYRHTAANVTRSHQLLTTITSANVCAYTDTDILNPNSTYYYKIYVVDQTGLINQSTNVIVATTTWGQKQHTAPFIDDMESGDNFGNEQPWAITDEDAHSGTFSWSDSPDGSYENNMNRSLYLDVDLSKTHRPVMTFWHRYNLQDHADWGYVYISNDNGSHWNKRYYVTGYSGLNWERVEMNLSDYAYQKIIIRFQISTDSSLVEDGWHIDDIQIIDNPAVTVYPFFDDLESENTQENWILSTAQKISSDSFSGHHCLTDSPNGNGAHSVYVDLVLRGSMDFKHAVRPQLSFWYHCSIGYNFYVYGSKNGGRLWTELWNMHYSKNDWTQAKIDLKPYKGLQNIAFKFMIRTYSSYDGYYLDDIRIGEDPDVPSTIQIVSGNNQTGVADMPLAQPFIARLFNPEFIPVVDVPVTFQIITENGGLLSVTRTTSDNTGYVSTLFTCGSTSGNNTVSATIDETTESVTFSTTTLMPGVALHLNRISGNYQVGLVDTSLNNPMIIQVTDVKNAPVSDVPISFYILSGSGTLNITETLTDDAGLASTHLTLDKHPEKVTVMATAPVLKGSLVSFTLFATLEGGTIGDIDGDHMPDDWENMHGFDPRTKADASLDNDNDGLSNVHEYANATDPNNSDTDADNMPDLWEVTYGLNPTYPYDAMNDNDHDGITNVEEYFAGSIPVKEPHFQLTAITDNWMDIYGTASIDNVPVAIGDEIAVLDPGGTVCGLFIVKTPGEFGFLHVFKDDPSTPDIDEGADQDDVLHFRIFDSSEGIEITTGIEVLSGTDPLTWTFDGDSAQINLMGGSIFAIPLHNGWNLISFPVKTCYYVDNISGYDDGPPNVPMLPFTSFKKVDSIADILKSIDGNYTSVRSSDKMGAHTFDPMLPEFSDIKYMAGGYGYWIEMTEPGILEIQGIKASPNDCLALEKGWNLVGYWGENVQHIQSKPMVAFPDLSGFSPVERIGTILQSIDGQYDVIRTFDSNGAHTYDPMLEPYSDVYYLGPGYGFWVRMNTSGEMSW</sequence>
<feature type="domain" description="Fibronectin type-III" evidence="2">
    <location>
        <begin position="173"/>
        <end position="268"/>
    </location>
</feature>
<protein>
    <recommendedName>
        <fullName evidence="2">Fibronectin type-III domain-containing protein</fullName>
    </recommendedName>
</protein>
<dbReference type="EMBL" id="ATBP01000066">
    <property type="protein sequence ID" value="ETR73372.1"/>
    <property type="molecule type" value="Genomic_DNA"/>
</dbReference>
<comment type="caution">
    <text evidence="3">The sequence shown here is derived from an EMBL/GenBank/DDBJ whole genome shotgun (WGS) entry which is preliminary data.</text>
</comment>
<dbReference type="InterPro" id="IPR036116">
    <property type="entry name" value="FN3_sf"/>
</dbReference>
<evidence type="ECO:0000313" key="3">
    <source>
        <dbReference type="EMBL" id="ETR73372.1"/>
    </source>
</evidence>
<accession>A0A1V1PEN6</accession>
<dbReference type="PROSITE" id="PS50853">
    <property type="entry name" value="FN3"/>
    <property type="match status" value="2"/>
</dbReference>
<organism evidence="3 4">
    <name type="scientific">Candidatus Magnetoglobus multicellularis str. Araruama</name>
    <dbReference type="NCBI Taxonomy" id="890399"/>
    <lineage>
        <taxon>Bacteria</taxon>
        <taxon>Pseudomonadati</taxon>
        <taxon>Thermodesulfobacteriota</taxon>
        <taxon>Desulfobacteria</taxon>
        <taxon>Desulfobacterales</taxon>
        <taxon>Desulfobacteraceae</taxon>
        <taxon>Candidatus Magnetoglobus</taxon>
    </lineage>
</organism>
<dbReference type="InterPro" id="IPR003961">
    <property type="entry name" value="FN3_dom"/>
</dbReference>
<dbReference type="InterPro" id="IPR013783">
    <property type="entry name" value="Ig-like_fold"/>
</dbReference>
<evidence type="ECO:0000313" key="4">
    <source>
        <dbReference type="Proteomes" id="UP000189670"/>
    </source>
</evidence>
<dbReference type="SMART" id="SM00060">
    <property type="entry name" value="FN3"/>
    <property type="match status" value="3"/>
</dbReference>
<proteinExistence type="predicted"/>
<name>A0A1V1PEN6_9BACT</name>
<dbReference type="Gene3D" id="2.60.120.260">
    <property type="entry name" value="Galactose-binding domain-like"/>
    <property type="match status" value="4"/>
</dbReference>
<gene>
    <name evidence="3" type="ORF">OMM_01006</name>
</gene>
<dbReference type="Pfam" id="PF20773">
    <property type="entry name" value="InhA-like_MAM"/>
    <property type="match status" value="1"/>
</dbReference>
<dbReference type="Proteomes" id="UP000189670">
    <property type="component" value="Unassembled WGS sequence"/>
</dbReference>
<keyword evidence="1" id="KW-0732">Signal</keyword>
<reference evidence="4" key="1">
    <citation type="submission" date="2012-11" db="EMBL/GenBank/DDBJ databases">
        <authorList>
            <person name="Lucero-Rivera Y.E."/>
            <person name="Tovar-Ramirez D."/>
        </authorList>
    </citation>
    <scope>NUCLEOTIDE SEQUENCE [LARGE SCALE GENOMIC DNA]</scope>
    <source>
        <strain evidence="4">Araruama</strain>
    </source>
</reference>
<dbReference type="SUPFAM" id="SSF49373">
    <property type="entry name" value="Invasin/intimin cell-adhesion fragments"/>
    <property type="match status" value="2"/>
</dbReference>
<dbReference type="InterPro" id="IPR008964">
    <property type="entry name" value="Invasin/intimin_cell_adhesion"/>
</dbReference>
<dbReference type="CDD" id="cd00063">
    <property type="entry name" value="FN3"/>
    <property type="match status" value="2"/>
</dbReference>
<dbReference type="Gene3D" id="2.60.40.10">
    <property type="entry name" value="Immunoglobulins"/>
    <property type="match status" value="5"/>
</dbReference>